<sequence length="242" mass="25634">MKVLFVALLFVAGTFARVAVQEQQIQAEGPACPIDDPLERPGPDSINVTLDPIAKLLEGSIRGDIVATGLSTLHYNVDINALLLTATFELTLAQVDVTTTYEATGYVDARPLAAETVPQGNFTGSGNARIQASGLKVQGSASLFVNIIGNKVTVSRLVLNTVEFTTLRLDLGAQFLIGGSPVDWTTWSDNIKANFDRDFAANKNAVVDKVRLAANNIVGQYTLAELIDLISGGGDGGEPCEN</sequence>
<evidence type="ECO:0000313" key="2">
    <source>
        <dbReference type="EMBL" id="CAL8109730.1"/>
    </source>
</evidence>
<dbReference type="Proteomes" id="UP001642540">
    <property type="component" value="Unassembled WGS sequence"/>
</dbReference>
<protein>
    <submittedName>
        <fullName evidence="2">Uncharacterized protein</fullName>
    </submittedName>
</protein>
<comment type="caution">
    <text evidence="2">The sequence shown here is derived from an EMBL/GenBank/DDBJ whole genome shotgun (WGS) entry which is preliminary data.</text>
</comment>
<evidence type="ECO:0000313" key="3">
    <source>
        <dbReference type="Proteomes" id="UP001642540"/>
    </source>
</evidence>
<keyword evidence="3" id="KW-1185">Reference proteome</keyword>
<name>A0ABP1QTR7_9HEXA</name>
<feature type="chain" id="PRO_5047479652" evidence="1">
    <location>
        <begin position="17"/>
        <end position="242"/>
    </location>
</feature>
<keyword evidence="1" id="KW-0732">Signal</keyword>
<feature type="signal peptide" evidence="1">
    <location>
        <begin position="1"/>
        <end position="16"/>
    </location>
</feature>
<gene>
    <name evidence="2" type="ORF">ODALV1_LOCUS13636</name>
</gene>
<dbReference type="EMBL" id="CAXLJM020000041">
    <property type="protein sequence ID" value="CAL8109730.1"/>
    <property type="molecule type" value="Genomic_DNA"/>
</dbReference>
<proteinExistence type="predicted"/>
<organism evidence="2 3">
    <name type="scientific">Orchesella dallaii</name>
    <dbReference type="NCBI Taxonomy" id="48710"/>
    <lineage>
        <taxon>Eukaryota</taxon>
        <taxon>Metazoa</taxon>
        <taxon>Ecdysozoa</taxon>
        <taxon>Arthropoda</taxon>
        <taxon>Hexapoda</taxon>
        <taxon>Collembola</taxon>
        <taxon>Entomobryomorpha</taxon>
        <taxon>Entomobryoidea</taxon>
        <taxon>Orchesellidae</taxon>
        <taxon>Orchesellinae</taxon>
        <taxon>Orchesella</taxon>
    </lineage>
</organism>
<evidence type="ECO:0000256" key="1">
    <source>
        <dbReference type="SAM" id="SignalP"/>
    </source>
</evidence>
<reference evidence="2 3" key="1">
    <citation type="submission" date="2024-08" db="EMBL/GenBank/DDBJ databases">
        <authorList>
            <person name="Cucini C."/>
            <person name="Frati F."/>
        </authorList>
    </citation>
    <scope>NUCLEOTIDE SEQUENCE [LARGE SCALE GENOMIC DNA]</scope>
</reference>
<accession>A0ABP1QTR7</accession>